<dbReference type="EMBL" id="ML975169">
    <property type="protein sequence ID" value="KAF1809975.1"/>
    <property type="molecule type" value="Genomic_DNA"/>
</dbReference>
<reference evidence="3 5" key="1">
    <citation type="submission" date="2020-01" db="EMBL/GenBank/DDBJ databases">
        <authorList>
            <consortium name="DOE Joint Genome Institute"/>
            <person name="Haridas S."/>
            <person name="Albert R."/>
            <person name="Binder M."/>
            <person name="Bloem J."/>
            <person name="Labutti K."/>
            <person name="Salamov A."/>
            <person name="Andreopoulos B."/>
            <person name="Baker S.E."/>
            <person name="Barry K."/>
            <person name="Bills G."/>
            <person name="Bluhm B.H."/>
            <person name="Cannon C."/>
            <person name="Castanera R."/>
            <person name="Culley D.E."/>
            <person name="Daum C."/>
            <person name="Ezra D."/>
            <person name="Gonzalez J.B."/>
            <person name="Henrissat B."/>
            <person name="Kuo A."/>
            <person name="Liang C."/>
            <person name="Lipzen A."/>
            <person name="Lutzoni F."/>
            <person name="Magnuson J."/>
            <person name="Mondo S."/>
            <person name="Nolan M."/>
            <person name="Ohm R."/>
            <person name="Pangilinan J."/>
            <person name="Park H.-J."/>
            <person name="Ramirez L."/>
            <person name="Alfaro M."/>
            <person name="Sun H."/>
            <person name="Tritt A."/>
            <person name="Yoshinaga Y."/>
            <person name="Zwiers L.-H."/>
            <person name="Turgeon B.G."/>
            <person name="Goodwin S.B."/>
            <person name="Spatafora J.W."/>
            <person name="Crous P.W."/>
            <person name="Grigoriev I.V."/>
        </authorList>
    </citation>
    <scope>NUCLEOTIDE SEQUENCE</scope>
    <source>
        <strain evidence="3 5">CBS 781.70</strain>
    </source>
</reference>
<feature type="compositionally biased region" description="Basic and acidic residues" evidence="1">
    <location>
        <begin position="447"/>
        <end position="457"/>
    </location>
</feature>
<proteinExistence type="predicted"/>
<reference evidence="5" key="3">
    <citation type="submission" date="2025-04" db="UniProtKB">
        <authorList>
            <consortium name="RefSeq"/>
        </authorList>
    </citation>
    <scope>IDENTIFICATION</scope>
    <source>
        <strain evidence="5">CBS 781.70</strain>
    </source>
</reference>
<evidence type="ECO:0000313" key="5">
    <source>
        <dbReference type="RefSeq" id="XP_033531606.1"/>
    </source>
</evidence>
<reference evidence="5" key="2">
    <citation type="submission" date="2020-04" db="EMBL/GenBank/DDBJ databases">
        <authorList>
            <consortium name="NCBI Genome Project"/>
        </authorList>
    </citation>
    <scope>NUCLEOTIDE SEQUENCE</scope>
    <source>
        <strain evidence="5">CBS 781.70</strain>
    </source>
</reference>
<evidence type="ECO:0000259" key="2">
    <source>
        <dbReference type="Pfam" id="PF01368"/>
    </source>
</evidence>
<dbReference type="Gene3D" id="3.90.1640.30">
    <property type="match status" value="1"/>
</dbReference>
<dbReference type="GeneID" id="54421379"/>
<protein>
    <submittedName>
        <fullName evidence="3 5">DHH family protein</fullName>
    </submittedName>
</protein>
<evidence type="ECO:0000313" key="4">
    <source>
        <dbReference type="Proteomes" id="UP000504638"/>
    </source>
</evidence>
<dbReference type="Pfam" id="PF01368">
    <property type="entry name" value="DHH"/>
    <property type="match status" value="1"/>
</dbReference>
<dbReference type="GO" id="GO:0004527">
    <property type="term" value="F:exonuclease activity"/>
    <property type="evidence" value="ECO:0007669"/>
    <property type="project" value="UniProtKB-KW"/>
</dbReference>
<evidence type="ECO:0000313" key="3">
    <source>
        <dbReference type="EMBL" id="KAF1809975.1"/>
    </source>
</evidence>
<keyword evidence="4" id="KW-1185">Reference proteome</keyword>
<dbReference type="PANTHER" id="PTHR30255:SF2">
    <property type="entry name" value="SINGLE-STRANDED-DNA-SPECIFIC EXONUCLEASE RECJ"/>
    <property type="match status" value="1"/>
</dbReference>
<accession>A0A6G1FVP8</accession>
<dbReference type="PANTHER" id="PTHR30255">
    <property type="entry name" value="SINGLE-STRANDED-DNA-SPECIFIC EXONUCLEASE RECJ"/>
    <property type="match status" value="1"/>
</dbReference>
<organism evidence="3">
    <name type="scientific">Eremomyces bilateralis CBS 781.70</name>
    <dbReference type="NCBI Taxonomy" id="1392243"/>
    <lineage>
        <taxon>Eukaryota</taxon>
        <taxon>Fungi</taxon>
        <taxon>Dikarya</taxon>
        <taxon>Ascomycota</taxon>
        <taxon>Pezizomycotina</taxon>
        <taxon>Dothideomycetes</taxon>
        <taxon>Dothideomycetes incertae sedis</taxon>
        <taxon>Eremomycetales</taxon>
        <taxon>Eremomycetaceae</taxon>
        <taxon>Eremomyces</taxon>
    </lineage>
</organism>
<dbReference type="InterPro" id="IPR001667">
    <property type="entry name" value="DDH_dom"/>
</dbReference>
<dbReference type="AlphaFoldDB" id="A0A6G1FVP8"/>
<dbReference type="SUPFAM" id="SSF64182">
    <property type="entry name" value="DHH phosphoesterases"/>
    <property type="match status" value="1"/>
</dbReference>
<dbReference type="Proteomes" id="UP000504638">
    <property type="component" value="Unplaced"/>
</dbReference>
<dbReference type="InterPro" id="IPR051673">
    <property type="entry name" value="SSDNA_exonuclease_RecJ"/>
</dbReference>
<dbReference type="RefSeq" id="XP_033531606.1">
    <property type="nucleotide sequence ID" value="XM_033680809.1"/>
</dbReference>
<dbReference type="OrthoDB" id="284473at2759"/>
<feature type="compositionally biased region" description="Basic and acidic residues" evidence="1">
    <location>
        <begin position="414"/>
        <end position="425"/>
    </location>
</feature>
<name>A0A6G1FVP8_9PEZI</name>
<dbReference type="InterPro" id="IPR038763">
    <property type="entry name" value="DHH_sf"/>
</dbReference>
<evidence type="ECO:0000256" key="1">
    <source>
        <dbReference type="SAM" id="MobiDB-lite"/>
    </source>
</evidence>
<sequence length="457" mass="50378">MKRSAPLVRDNASNKRLKHDIPAYHLTPQQRDAKGQAIWPAPREQIHHAQKIILDCANSKQNTLLVPDKDADGLTSGAILYTTLVLLGLPQDRISVHLLSKGNNVFSEVELAAVAAYEPSYIFVLDHGSRVGPPLLSRPHTALVIDHHQTTPSDFPTGAAYVTACDSPPVATSSLLTYLICEALHSDVESKCDWLAIIGTHGDLGTNLKWEPPFPNMADPLKRYSKKALNEAVSALNAPRRTAEYDVSSAWDALRQACDTDDPVAGLKKLLQNSRLRAAREEIRLEVERCTHAPPKFGRDGRVAVLRIRSPCQVHPIIATRWAGFLAAKKLEIIMVANDGYLEGKVNFSCRVAKSARGWDRPPNVIELLEEYANQADDEKLRTRLGENFARGHKEASGGIVDKDVFEGLIKTMKIGEKPPAEEGKSGGTPKKSKGPPPQRNTLLKYFEGKSQDNERL</sequence>
<gene>
    <name evidence="3 5" type="ORF">P152DRAFT_468155</name>
</gene>
<feature type="region of interest" description="Disordered" evidence="1">
    <location>
        <begin position="413"/>
        <end position="457"/>
    </location>
</feature>
<feature type="domain" description="DDH" evidence="2">
    <location>
        <begin position="64"/>
        <end position="185"/>
    </location>
</feature>